<evidence type="ECO:0000313" key="3">
    <source>
        <dbReference type="Proteomes" id="UP001549921"/>
    </source>
</evidence>
<dbReference type="SUPFAM" id="SSF48726">
    <property type="entry name" value="Immunoglobulin"/>
    <property type="match status" value="1"/>
</dbReference>
<gene>
    <name evidence="2" type="ORF">ABMA28_006635</name>
</gene>
<dbReference type="EMBL" id="JBEDNZ010000002">
    <property type="protein sequence ID" value="KAL0850690.1"/>
    <property type="molecule type" value="Genomic_DNA"/>
</dbReference>
<dbReference type="InterPro" id="IPR013783">
    <property type="entry name" value="Ig-like_fold"/>
</dbReference>
<comment type="caution">
    <text evidence="2">The sequence shown here is derived from an EMBL/GenBank/DDBJ whole genome shotgun (WGS) entry which is preliminary data.</text>
</comment>
<feature type="domain" description="Ig-like" evidence="1">
    <location>
        <begin position="2"/>
        <end position="56"/>
    </location>
</feature>
<accession>A0ABD0TN68</accession>
<dbReference type="Gene3D" id="2.60.40.10">
    <property type="entry name" value="Immunoglobulins"/>
    <property type="match status" value="1"/>
</dbReference>
<proteinExistence type="predicted"/>
<sequence>SPSTSQLIFLMEPPPRLAFSNSTGARVSCAAHGTPAPTISWMTEDGVPVTDVPGLR</sequence>
<dbReference type="InterPro" id="IPR036179">
    <property type="entry name" value="Ig-like_dom_sf"/>
</dbReference>
<evidence type="ECO:0000313" key="2">
    <source>
        <dbReference type="EMBL" id="KAL0850690.1"/>
    </source>
</evidence>
<dbReference type="InterPro" id="IPR007110">
    <property type="entry name" value="Ig-like_dom"/>
</dbReference>
<dbReference type="AlphaFoldDB" id="A0ABD0TN68"/>
<feature type="non-terminal residue" evidence="2">
    <location>
        <position position="1"/>
    </location>
</feature>
<name>A0ABD0TN68_LOXSC</name>
<dbReference type="PROSITE" id="PS50835">
    <property type="entry name" value="IG_LIKE"/>
    <property type="match status" value="1"/>
</dbReference>
<evidence type="ECO:0000259" key="1">
    <source>
        <dbReference type="PROSITE" id="PS50835"/>
    </source>
</evidence>
<reference evidence="2 3" key="1">
    <citation type="submission" date="2024-06" db="EMBL/GenBank/DDBJ databases">
        <title>A chromosome-level genome assembly of beet webworm, Loxostege sticticalis.</title>
        <authorList>
            <person name="Zhang Y."/>
        </authorList>
    </citation>
    <scope>NUCLEOTIDE SEQUENCE [LARGE SCALE GENOMIC DNA]</scope>
    <source>
        <strain evidence="2">AQ028</strain>
        <tissue evidence="2">Male pupae</tissue>
    </source>
</reference>
<organism evidence="2 3">
    <name type="scientific">Loxostege sticticalis</name>
    <name type="common">Beet webworm moth</name>
    <dbReference type="NCBI Taxonomy" id="481309"/>
    <lineage>
        <taxon>Eukaryota</taxon>
        <taxon>Metazoa</taxon>
        <taxon>Ecdysozoa</taxon>
        <taxon>Arthropoda</taxon>
        <taxon>Hexapoda</taxon>
        <taxon>Insecta</taxon>
        <taxon>Pterygota</taxon>
        <taxon>Neoptera</taxon>
        <taxon>Endopterygota</taxon>
        <taxon>Lepidoptera</taxon>
        <taxon>Glossata</taxon>
        <taxon>Ditrysia</taxon>
        <taxon>Pyraloidea</taxon>
        <taxon>Crambidae</taxon>
        <taxon>Pyraustinae</taxon>
        <taxon>Loxostege</taxon>
    </lineage>
</organism>
<dbReference type="Proteomes" id="UP001549921">
    <property type="component" value="Unassembled WGS sequence"/>
</dbReference>
<protein>
    <recommendedName>
        <fullName evidence="1">Ig-like domain-containing protein</fullName>
    </recommendedName>
</protein>